<evidence type="ECO:0000256" key="5">
    <source>
        <dbReference type="ARBA" id="ARBA00023306"/>
    </source>
</evidence>
<dbReference type="InterPro" id="IPR048258">
    <property type="entry name" value="Cyclins_cyclin-box"/>
</dbReference>
<feature type="domain" description="Cyclin C-terminal" evidence="8">
    <location>
        <begin position="288"/>
        <end position="404"/>
    </location>
</feature>
<evidence type="ECO:0000259" key="8">
    <source>
        <dbReference type="SMART" id="SM01332"/>
    </source>
</evidence>
<dbReference type="Pfam" id="PF00134">
    <property type="entry name" value="Cyclin_N"/>
    <property type="match status" value="1"/>
</dbReference>
<evidence type="ECO:0000256" key="4">
    <source>
        <dbReference type="ARBA" id="ARBA00023127"/>
    </source>
</evidence>
<evidence type="ECO:0000256" key="1">
    <source>
        <dbReference type="ARBA" id="ARBA00003222"/>
    </source>
</evidence>
<dbReference type="PROSITE" id="PS00292">
    <property type="entry name" value="CYCLINS"/>
    <property type="match status" value="1"/>
</dbReference>
<dbReference type="SMART" id="SM01332">
    <property type="entry name" value="Cyclin_C"/>
    <property type="match status" value="1"/>
</dbReference>
<dbReference type="GO" id="GO:0051301">
    <property type="term" value="P:cell division"/>
    <property type="evidence" value="ECO:0007669"/>
    <property type="project" value="UniProtKB-KW"/>
</dbReference>
<dbReference type="Proteomes" id="UP001209878">
    <property type="component" value="Unassembled WGS sequence"/>
</dbReference>
<gene>
    <name evidence="9" type="ORF">NP493_587g00005</name>
</gene>
<comment type="similarity">
    <text evidence="2">Belongs to the cyclin family. Cyclin AB subfamily.</text>
</comment>
<dbReference type="GO" id="GO:0005829">
    <property type="term" value="C:cytosol"/>
    <property type="evidence" value="ECO:0007669"/>
    <property type="project" value="UniProtKB-ARBA"/>
</dbReference>
<keyword evidence="5" id="KW-0131">Cell cycle</keyword>
<evidence type="ECO:0008006" key="11">
    <source>
        <dbReference type="Google" id="ProtNLM"/>
    </source>
</evidence>
<dbReference type="EMBL" id="JAODUO010000586">
    <property type="protein sequence ID" value="KAK2177641.1"/>
    <property type="molecule type" value="Genomic_DNA"/>
</dbReference>
<accession>A0AAD9NR86</accession>
<dbReference type="InterPro" id="IPR036915">
    <property type="entry name" value="Cyclin-like_sf"/>
</dbReference>
<evidence type="ECO:0000313" key="9">
    <source>
        <dbReference type="EMBL" id="KAK2177641.1"/>
    </source>
</evidence>
<dbReference type="PANTHER" id="PTHR10177">
    <property type="entry name" value="CYCLINS"/>
    <property type="match status" value="1"/>
</dbReference>
<proteinExistence type="inferred from homology"/>
<evidence type="ECO:0000313" key="10">
    <source>
        <dbReference type="Proteomes" id="UP001209878"/>
    </source>
</evidence>
<dbReference type="InterPro" id="IPR006671">
    <property type="entry name" value="Cyclin_N"/>
</dbReference>
<dbReference type="SMART" id="SM00385">
    <property type="entry name" value="CYCLIN"/>
    <property type="match status" value="2"/>
</dbReference>
<feature type="domain" description="Cyclin-like" evidence="7">
    <location>
        <begin position="186"/>
        <end position="279"/>
    </location>
</feature>
<comment type="caution">
    <text evidence="9">The sequence shown here is derived from an EMBL/GenBank/DDBJ whole genome shotgun (WGS) entry which is preliminary data.</text>
</comment>
<keyword evidence="10" id="KW-1185">Reference proteome</keyword>
<dbReference type="CDD" id="cd20509">
    <property type="entry name" value="CYCLIN_CCNB1-like_rpt2"/>
    <property type="match status" value="1"/>
</dbReference>
<dbReference type="PIRSF" id="PIRSF001771">
    <property type="entry name" value="Cyclin_A_B_D_E"/>
    <property type="match status" value="1"/>
</dbReference>
<dbReference type="AlphaFoldDB" id="A0AAD9NR86"/>
<dbReference type="SUPFAM" id="SSF47954">
    <property type="entry name" value="Cyclin-like"/>
    <property type="match status" value="2"/>
</dbReference>
<dbReference type="InterPro" id="IPR046965">
    <property type="entry name" value="Cyclin_A/B-like"/>
</dbReference>
<evidence type="ECO:0000259" key="7">
    <source>
        <dbReference type="SMART" id="SM00385"/>
    </source>
</evidence>
<keyword evidence="3" id="KW-0132">Cell division</keyword>
<keyword evidence="4 6" id="KW-0195">Cyclin</keyword>
<name>A0AAD9NR86_RIDPI</name>
<dbReference type="FunFam" id="1.10.472.10:FF:000198">
    <property type="entry name" value="G2/mitotic-specific cyclin-B1"/>
    <property type="match status" value="1"/>
</dbReference>
<dbReference type="Pfam" id="PF02984">
    <property type="entry name" value="Cyclin_C"/>
    <property type="match status" value="1"/>
</dbReference>
<sequence>MIGGLRHGSENVEVVKGKAGDKTIAAVTRGRAALGNISNKTGTLSNLGGKKGLKDTTNVVCTRAKTLSKSTATTCLQTVAQKENASSRLIETVTEKDVLLDLVVEPKTAASPAPMDISSTSLDGAFSKQLLVLDIDAEDGDNPQLVSLYVNDIYDYMRHLEAEQCVRQHYLEGRDINGRMRGILVDWLVQVHLRFHLLQETLYLTIAIIDRFLQVGAVSASPKDYEVSRSKLQLVGVTAMLIASKYEEMYAPEIADFVYITDNAYTKADIRRMEVTILRQLNFQLGRPLPLHFLRRNSKAGEVDANKHTLAKYLMELTIVDYDMVHMRPSEIAAAALCLSIALLGGAEWSDTLVHYSKYEETHLKDIMRHMAHLATRAGVGKLTAIKTKYQSSKFMRISTIPELRSQQIIDLAEQHVPL</sequence>
<dbReference type="GO" id="GO:0044772">
    <property type="term" value="P:mitotic cell cycle phase transition"/>
    <property type="evidence" value="ECO:0007669"/>
    <property type="project" value="InterPro"/>
</dbReference>
<protein>
    <recommendedName>
        <fullName evidence="11">Cyclin B</fullName>
    </recommendedName>
</protein>
<feature type="domain" description="Cyclin-like" evidence="7">
    <location>
        <begin position="292"/>
        <end position="373"/>
    </location>
</feature>
<evidence type="ECO:0000256" key="6">
    <source>
        <dbReference type="RuleBase" id="RU000383"/>
    </source>
</evidence>
<evidence type="ECO:0000256" key="3">
    <source>
        <dbReference type="ARBA" id="ARBA00022618"/>
    </source>
</evidence>
<reference evidence="9" key="1">
    <citation type="journal article" date="2023" name="Mol. Biol. Evol.">
        <title>Third-Generation Sequencing Reveals the Adaptive Role of the Epigenome in Three Deep-Sea Polychaetes.</title>
        <authorList>
            <person name="Perez M."/>
            <person name="Aroh O."/>
            <person name="Sun Y."/>
            <person name="Lan Y."/>
            <person name="Juniper S.K."/>
            <person name="Young C.R."/>
            <person name="Angers B."/>
            <person name="Qian P.Y."/>
        </authorList>
    </citation>
    <scope>NUCLEOTIDE SEQUENCE</scope>
    <source>
        <strain evidence="9">R07B-5</strain>
    </source>
</reference>
<dbReference type="CDD" id="cd20507">
    <property type="entry name" value="CYCLIN_CCNB1-like_rpt1"/>
    <property type="match status" value="1"/>
</dbReference>
<evidence type="ECO:0000256" key="2">
    <source>
        <dbReference type="ARBA" id="ARBA00006955"/>
    </source>
</evidence>
<dbReference type="Gene3D" id="1.10.472.10">
    <property type="entry name" value="Cyclin-like"/>
    <property type="match status" value="2"/>
</dbReference>
<comment type="function">
    <text evidence="1">Essential for the control of the cell cycle at the G2/M (mitosis) transition.</text>
</comment>
<dbReference type="GO" id="GO:0016538">
    <property type="term" value="F:cyclin-dependent protein serine/threonine kinase regulator activity"/>
    <property type="evidence" value="ECO:0007669"/>
    <property type="project" value="InterPro"/>
</dbReference>
<dbReference type="InterPro" id="IPR039361">
    <property type="entry name" value="Cyclin"/>
</dbReference>
<dbReference type="InterPro" id="IPR013763">
    <property type="entry name" value="Cyclin-like_dom"/>
</dbReference>
<dbReference type="InterPro" id="IPR004367">
    <property type="entry name" value="Cyclin_C-dom"/>
</dbReference>
<organism evidence="9 10">
    <name type="scientific">Ridgeia piscesae</name>
    <name type="common">Tubeworm</name>
    <dbReference type="NCBI Taxonomy" id="27915"/>
    <lineage>
        <taxon>Eukaryota</taxon>
        <taxon>Metazoa</taxon>
        <taxon>Spiralia</taxon>
        <taxon>Lophotrochozoa</taxon>
        <taxon>Annelida</taxon>
        <taxon>Polychaeta</taxon>
        <taxon>Sedentaria</taxon>
        <taxon>Canalipalpata</taxon>
        <taxon>Sabellida</taxon>
        <taxon>Siboglinidae</taxon>
        <taxon>Ridgeia</taxon>
    </lineage>
</organism>